<dbReference type="EMBL" id="JAAEJV010000042">
    <property type="protein sequence ID" value="MBF5059811.1"/>
    <property type="molecule type" value="Genomic_DNA"/>
</dbReference>
<evidence type="ECO:0000256" key="1">
    <source>
        <dbReference type="ARBA" id="ARBA00022884"/>
    </source>
</evidence>
<feature type="compositionally biased region" description="Gly residues" evidence="2">
    <location>
        <begin position="85"/>
        <end position="97"/>
    </location>
</feature>
<evidence type="ECO:0000259" key="3">
    <source>
        <dbReference type="PROSITE" id="PS50102"/>
    </source>
</evidence>
<organism evidence="4 5">
    <name type="scientific">Candidatus Neptunichlamydia vexilliferae</name>
    <dbReference type="NCBI Taxonomy" id="1651774"/>
    <lineage>
        <taxon>Bacteria</taxon>
        <taxon>Pseudomonadati</taxon>
        <taxon>Chlamydiota</taxon>
        <taxon>Chlamydiia</taxon>
        <taxon>Parachlamydiales</taxon>
        <taxon>Simkaniaceae</taxon>
        <taxon>Candidatus Neptunichlamydia</taxon>
    </lineage>
</organism>
<evidence type="ECO:0000313" key="5">
    <source>
        <dbReference type="Proteomes" id="UP001194714"/>
    </source>
</evidence>
<gene>
    <name evidence="4" type="ORF">NEPTK9_001330</name>
</gene>
<evidence type="ECO:0000256" key="2">
    <source>
        <dbReference type="SAM" id="MobiDB-lite"/>
    </source>
</evidence>
<dbReference type="SUPFAM" id="SSF54928">
    <property type="entry name" value="RNA-binding domain, RBD"/>
    <property type="match status" value="1"/>
</dbReference>
<keyword evidence="1" id="KW-0694">RNA-binding</keyword>
<dbReference type="SMART" id="SM00360">
    <property type="entry name" value="RRM"/>
    <property type="match status" value="1"/>
</dbReference>
<dbReference type="RefSeq" id="WP_194848119.1">
    <property type="nucleotide sequence ID" value="NZ_JAAEJV010000042.1"/>
</dbReference>
<sequence>MKLFVANISRECSEDELNEVFSNCGEVKSLKIIKDRDTGQSRGFGFVEMETREAGDKAIQELHDKEVHGRALVVNEAKEQQKRPAGGGGRRGGPGRY</sequence>
<dbReference type="Pfam" id="PF00076">
    <property type="entry name" value="RRM_1"/>
    <property type="match status" value="1"/>
</dbReference>
<dbReference type="InterPro" id="IPR000504">
    <property type="entry name" value="RRM_dom"/>
</dbReference>
<dbReference type="InterPro" id="IPR012677">
    <property type="entry name" value="Nucleotide-bd_a/b_plait_sf"/>
</dbReference>
<dbReference type="Proteomes" id="UP001194714">
    <property type="component" value="Unassembled WGS sequence"/>
</dbReference>
<name>A0ABS0B262_9BACT</name>
<proteinExistence type="predicted"/>
<dbReference type="Gene3D" id="3.30.70.330">
    <property type="match status" value="1"/>
</dbReference>
<dbReference type="PROSITE" id="PS50102">
    <property type="entry name" value="RRM"/>
    <property type="match status" value="1"/>
</dbReference>
<feature type="region of interest" description="Disordered" evidence="2">
    <location>
        <begin position="75"/>
        <end position="97"/>
    </location>
</feature>
<feature type="domain" description="RRM" evidence="3">
    <location>
        <begin position="1"/>
        <end position="79"/>
    </location>
</feature>
<dbReference type="InterPro" id="IPR035979">
    <property type="entry name" value="RBD_domain_sf"/>
</dbReference>
<accession>A0ABS0B262</accession>
<dbReference type="PANTHER" id="PTHR48027">
    <property type="entry name" value="HETEROGENEOUS NUCLEAR RIBONUCLEOPROTEIN 87F-RELATED"/>
    <property type="match status" value="1"/>
</dbReference>
<keyword evidence="5" id="KW-1185">Reference proteome</keyword>
<dbReference type="InterPro" id="IPR052462">
    <property type="entry name" value="SLIRP/GR-RBP-like"/>
</dbReference>
<comment type="caution">
    <text evidence="4">The sequence shown here is derived from an EMBL/GenBank/DDBJ whole genome shotgun (WGS) entry which is preliminary data.</text>
</comment>
<reference evidence="4 5" key="1">
    <citation type="submission" date="2020-01" db="EMBL/GenBank/DDBJ databases">
        <title>Draft genome sequence of Cand. Neptunochlamydia vexilliferae K9.</title>
        <authorList>
            <person name="Schulz F."/>
            <person name="Koestlbacher S."/>
            <person name="Wascher F."/>
            <person name="Pizzetti I."/>
            <person name="Horn M."/>
        </authorList>
    </citation>
    <scope>NUCLEOTIDE SEQUENCE [LARGE SCALE GENOMIC DNA]</scope>
    <source>
        <strain evidence="4 5">K9</strain>
    </source>
</reference>
<evidence type="ECO:0000313" key="4">
    <source>
        <dbReference type="EMBL" id="MBF5059811.1"/>
    </source>
</evidence>
<protein>
    <submittedName>
        <fullName evidence="4">RNA-binding protein RbpE</fullName>
    </submittedName>
</protein>